<keyword evidence="4" id="KW-1185">Reference proteome</keyword>
<feature type="domain" description="CBM21" evidence="2">
    <location>
        <begin position="135"/>
        <end position="242"/>
    </location>
</feature>
<dbReference type="OrthoDB" id="9812537at2"/>
<dbReference type="PANTHER" id="PTHR12307">
    <property type="entry name" value="PROTEIN PHOSPHATASE 1 REGULATORY SUBUNIT"/>
    <property type="match status" value="1"/>
</dbReference>
<feature type="signal peptide" evidence="1">
    <location>
        <begin position="1"/>
        <end position="34"/>
    </location>
</feature>
<dbReference type="Pfam" id="PF03370">
    <property type="entry name" value="CBM_21"/>
    <property type="match status" value="1"/>
</dbReference>
<proteinExistence type="predicted"/>
<feature type="chain" id="PRO_5020469067" description="CBM21 domain-containing protein" evidence="1">
    <location>
        <begin position="35"/>
        <end position="247"/>
    </location>
</feature>
<name>A0A4P8XXM8_9FIRM</name>
<dbReference type="RefSeq" id="WP_138157287.1">
    <property type="nucleotide sequence ID" value="NZ_CP039381.1"/>
</dbReference>
<dbReference type="EMBL" id="CP039381">
    <property type="protein sequence ID" value="QCT07244.1"/>
    <property type="molecule type" value="Genomic_DNA"/>
</dbReference>
<organism evidence="3 4">
    <name type="scientific">Ruminococcus bovis</name>
    <dbReference type="NCBI Taxonomy" id="2564099"/>
    <lineage>
        <taxon>Bacteria</taxon>
        <taxon>Bacillati</taxon>
        <taxon>Bacillota</taxon>
        <taxon>Clostridia</taxon>
        <taxon>Eubacteriales</taxon>
        <taxon>Oscillospiraceae</taxon>
        <taxon>Ruminococcus</taxon>
    </lineage>
</organism>
<dbReference type="GO" id="GO:0000164">
    <property type="term" value="C:protein phosphatase type 1 complex"/>
    <property type="evidence" value="ECO:0007669"/>
    <property type="project" value="TreeGrafter"/>
</dbReference>
<dbReference type="GO" id="GO:0005979">
    <property type="term" value="P:regulation of glycogen biosynthetic process"/>
    <property type="evidence" value="ECO:0007669"/>
    <property type="project" value="TreeGrafter"/>
</dbReference>
<dbReference type="AlphaFoldDB" id="A0A4P8XXM8"/>
<gene>
    <name evidence="3" type="ORF">E5Z56_07675</name>
</gene>
<dbReference type="PROSITE" id="PS51159">
    <property type="entry name" value="CBM21"/>
    <property type="match status" value="2"/>
</dbReference>
<evidence type="ECO:0000256" key="1">
    <source>
        <dbReference type="SAM" id="SignalP"/>
    </source>
</evidence>
<protein>
    <recommendedName>
        <fullName evidence="2">CBM21 domain-containing protein</fullName>
    </recommendedName>
</protein>
<evidence type="ECO:0000313" key="4">
    <source>
        <dbReference type="Proteomes" id="UP000301475"/>
    </source>
</evidence>
<feature type="domain" description="CBM21" evidence="2">
    <location>
        <begin position="31"/>
        <end position="135"/>
    </location>
</feature>
<dbReference type="Proteomes" id="UP000301475">
    <property type="component" value="Chromosome"/>
</dbReference>
<evidence type="ECO:0000313" key="3">
    <source>
        <dbReference type="EMBL" id="QCT07244.1"/>
    </source>
</evidence>
<dbReference type="KEGG" id="ruj:E5Z56_07675"/>
<accession>A0A4P8XXM8</accession>
<reference evidence="3 4" key="1">
    <citation type="submission" date="2019-04" db="EMBL/GenBank/DDBJ databases">
        <authorList>
            <person name="Embree M."/>
            <person name="Gaffney J.R."/>
        </authorList>
    </citation>
    <scope>NUCLEOTIDE SEQUENCE [LARGE SCALE GENOMIC DNA]</scope>
    <source>
        <strain evidence="3 4">JE7A12</strain>
    </source>
</reference>
<dbReference type="Gene3D" id="2.60.40.2440">
    <property type="entry name" value="Carbohydrate binding type-21 domain"/>
    <property type="match status" value="2"/>
</dbReference>
<dbReference type="InterPro" id="IPR050782">
    <property type="entry name" value="PP1_regulatory_subunit_3"/>
</dbReference>
<sequence>MTKTKTTKRFAAILLTLAMAFGMFSMIGATSVSAATDKVSLYSLNPTFSKYGGTSFEAYIQTNDSASNQEVYVHYNYMDSMDWQDAKAEYVTTLNDGSKIWKANFSSWNTKFAIKFVADGREYWDNNNGNDYTRNDILGVAPVTSERLGYQLYGNKFQINAVLQNYAYQKNVYVRYTTDGWNSYNDQALGYDKTNENGTETWTTTLNLPSNMDYSKFEYAICYQVNGTEFWADNFGANYDAYYYIHH</sequence>
<dbReference type="GO" id="GO:2001069">
    <property type="term" value="F:glycogen binding"/>
    <property type="evidence" value="ECO:0007669"/>
    <property type="project" value="TreeGrafter"/>
</dbReference>
<dbReference type="InterPro" id="IPR005036">
    <property type="entry name" value="CBM21_dom"/>
</dbReference>
<keyword evidence="1" id="KW-0732">Signal</keyword>
<dbReference type="InterPro" id="IPR038175">
    <property type="entry name" value="CBM21_dom_sf"/>
</dbReference>
<evidence type="ECO:0000259" key="2">
    <source>
        <dbReference type="PROSITE" id="PS51159"/>
    </source>
</evidence>
<dbReference type="GO" id="GO:0008157">
    <property type="term" value="F:protein phosphatase 1 binding"/>
    <property type="evidence" value="ECO:0007669"/>
    <property type="project" value="TreeGrafter"/>
</dbReference>
<dbReference type="PANTHER" id="PTHR12307:SF36">
    <property type="entry name" value="GLYCOGEN-BINDING SUBUNIT 76A"/>
    <property type="match status" value="1"/>
</dbReference>